<sequence>MVRKKIHIVRKNKTMSLTRRTKKIIAGWLLILFIGYAGCTTLFYHTHRINGQWVTHSHPYSDAPDTGNHTHTSAGFATIASLTAWLMLAFLPSIFSQPFTLLSATIVDRTTSQHITPGGTTLSLRGPPYC</sequence>
<gene>
    <name evidence="2" type="ORF">EII40_09675</name>
</gene>
<evidence type="ECO:0000313" key="3">
    <source>
        <dbReference type="Proteomes" id="UP000278609"/>
    </source>
</evidence>
<comment type="caution">
    <text evidence="2">The sequence shown here is derived from an EMBL/GenBank/DDBJ whole genome shotgun (WGS) entry which is preliminary data.</text>
</comment>
<dbReference type="OrthoDB" id="1001813at2"/>
<dbReference type="RefSeq" id="WP_124752051.1">
    <property type="nucleotide sequence ID" value="NZ_RQYS01000042.1"/>
</dbReference>
<keyword evidence="1" id="KW-0472">Membrane</keyword>
<keyword evidence="1" id="KW-0812">Transmembrane</keyword>
<proteinExistence type="predicted"/>
<organism evidence="2 3">
    <name type="scientific">Tannerella forsythia</name>
    <name type="common">Bacteroides forsythus</name>
    <dbReference type="NCBI Taxonomy" id="28112"/>
    <lineage>
        <taxon>Bacteria</taxon>
        <taxon>Pseudomonadati</taxon>
        <taxon>Bacteroidota</taxon>
        <taxon>Bacteroidia</taxon>
        <taxon>Bacteroidales</taxon>
        <taxon>Tannerellaceae</taxon>
        <taxon>Tannerella</taxon>
    </lineage>
</organism>
<reference evidence="2 3" key="1">
    <citation type="submission" date="2018-11" db="EMBL/GenBank/DDBJ databases">
        <title>Genomes From Bacteria Associated with the Canine Oral Cavity: a Test Case for Automated Genome-Based Taxonomic Assignment.</title>
        <authorList>
            <person name="Coil D.A."/>
            <person name="Jospin G."/>
            <person name="Darling A.E."/>
            <person name="Wallis C."/>
            <person name="Davis I.J."/>
            <person name="Harris S."/>
            <person name="Eisen J.A."/>
            <person name="Holcombe L.J."/>
            <person name="O'Flynn C."/>
        </authorList>
    </citation>
    <scope>NUCLEOTIDE SEQUENCE [LARGE SCALE GENOMIC DNA]</scope>
    <source>
        <strain evidence="2 3">OH2617_COT-023</strain>
    </source>
</reference>
<protein>
    <submittedName>
        <fullName evidence="2">Uncharacterized protein</fullName>
    </submittedName>
</protein>
<accession>A0A3P1XN82</accession>
<evidence type="ECO:0000256" key="1">
    <source>
        <dbReference type="SAM" id="Phobius"/>
    </source>
</evidence>
<dbReference type="EMBL" id="RQYS01000042">
    <property type="protein sequence ID" value="RRD59460.1"/>
    <property type="molecule type" value="Genomic_DNA"/>
</dbReference>
<dbReference type="AlphaFoldDB" id="A0A3P1XN82"/>
<feature type="transmembrane region" description="Helical" evidence="1">
    <location>
        <begin position="74"/>
        <end position="95"/>
    </location>
</feature>
<evidence type="ECO:0000313" key="2">
    <source>
        <dbReference type="EMBL" id="RRD59460.1"/>
    </source>
</evidence>
<keyword evidence="1" id="KW-1133">Transmembrane helix</keyword>
<dbReference type="Proteomes" id="UP000278609">
    <property type="component" value="Unassembled WGS sequence"/>
</dbReference>
<name>A0A3P1XN82_TANFO</name>